<evidence type="ECO:0000313" key="2">
    <source>
        <dbReference type="Proteomes" id="UP001562178"/>
    </source>
</evidence>
<sequence>MKFSAIDWNQAPANARWWAMDGDGHAYWYCTPQIASATTFWFAARHPAPSFGYARDFRLSLQERPAAADDAPALAAAARMLRR</sequence>
<evidence type="ECO:0000313" key="1">
    <source>
        <dbReference type="EMBL" id="MEY2252006.1"/>
    </source>
</evidence>
<dbReference type="RefSeq" id="WP_239809947.1">
    <property type="nucleotide sequence ID" value="NZ_CP191350.1"/>
</dbReference>
<accession>A0ABV4B3A1</accession>
<dbReference type="EMBL" id="JBGBDC010000005">
    <property type="protein sequence ID" value="MEY2252006.1"/>
    <property type="molecule type" value="Genomic_DNA"/>
</dbReference>
<keyword evidence="2" id="KW-1185">Reference proteome</keyword>
<comment type="caution">
    <text evidence="1">The sequence shown here is derived from an EMBL/GenBank/DDBJ whole genome shotgun (WGS) entry which is preliminary data.</text>
</comment>
<reference evidence="1 2" key="1">
    <citation type="journal article" date="2016" name="Int. J. Syst. Evol. Microbiol.">
        <title>Description of Comamonas sediminis sp. nov., isolated from lagoon sediments.</title>
        <authorList>
            <person name="Subhash Y."/>
            <person name="Bang J.J."/>
            <person name="You T.H."/>
            <person name="Lee S.S."/>
        </authorList>
    </citation>
    <scope>NUCLEOTIDE SEQUENCE [LARGE SCALE GENOMIC DNA]</scope>
    <source>
        <strain evidence="1 2">JCM 31169</strain>
    </source>
</reference>
<name>A0ABV4B3A1_9BURK</name>
<dbReference type="Proteomes" id="UP001562178">
    <property type="component" value="Unassembled WGS sequence"/>
</dbReference>
<organism evidence="1 2">
    <name type="scientific">Comamonas sediminis</name>
    <dbReference type="NCBI Taxonomy" id="1783360"/>
    <lineage>
        <taxon>Bacteria</taxon>
        <taxon>Pseudomonadati</taxon>
        <taxon>Pseudomonadota</taxon>
        <taxon>Betaproteobacteria</taxon>
        <taxon>Burkholderiales</taxon>
        <taxon>Comamonadaceae</taxon>
        <taxon>Comamonas</taxon>
    </lineage>
</organism>
<gene>
    <name evidence="1" type="ORF">AB7A72_13395</name>
</gene>
<protein>
    <submittedName>
        <fullName evidence="1">Uncharacterized protein</fullName>
    </submittedName>
</protein>
<proteinExistence type="predicted"/>